<dbReference type="Pfam" id="PF17561">
    <property type="entry name" value="TssO"/>
    <property type="match status" value="1"/>
</dbReference>
<name>A0ABZ0WAS6_9BACT</name>
<evidence type="ECO:0000313" key="2">
    <source>
        <dbReference type="EMBL" id="WQD40044.1"/>
    </source>
</evidence>
<feature type="transmembrane region" description="Helical" evidence="1">
    <location>
        <begin position="18"/>
        <end position="39"/>
    </location>
</feature>
<evidence type="ECO:0000313" key="3">
    <source>
        <dbReference type="Proteomes" id="UP001325680"/>
    </source>
</evidence>
<proteinExistence type="predicted"/>
<evidence type="ECO:0000256" key="1">
    <source>
        <dbReference type="SAM" id="Phobius"/>
    </source>
</evidence>
<gene>
    <name evidence="2" type="primary">tssO</name>
    <name evidence="2" type="ORF">U0035_07790</name>
</gene>
<keyword evidence="3" id="KW-1185">Reference proteome</keyword>
<keyword evidence="1" id="KW-1133">Transmembrane helix</keyword>
<accession>A0ABZ0WAS6</accession>
<dbReference type="RefSeq" id="WP_114789435.1">
    <property type="nucleotide sequence ID" value="NZ_CP139960.1"/>
</dbReference>
<dbReference type="InterPro" id="IPR039449">
    <property type="entry name" value="TssO"/>
</dbReference>
<organism evidence="2 3">
    <name type="scientific">Niabella yanshanensis</name>
    <dbReference type="NCBI Taxonomy" id="577386"/>
    <lineage>
        <taxon>Bacteria</taxon>
        <taxon>Pseudomonadati</taxon>
        <taxon>Bacteroidota</taxon>
        <taxon>Chitinophagia</taxon>
        <taxon>Chitinophagales</taxon>
        <taxon>Chitinophagaceae</taxon>
        <taxon>Niabella</taxon>
    </lineage>
</organism>
<protein>
    <submittedName>
        <fullName evidence="2">Type VI secretion system TssO</fullName>
    </submittedName>
</protein>
<keyword evidence="1" id="KW-0812">Transmembrane</keyword>
<reference evidence="2 3" key="1">
    <citation type="submission" date="2023-12" db="EMBL/GenBank/DDBJ databases">
        <title>Genome sequencing and assembly of bacterial species from a model synthetic community.</title>
        <authorList>
            <person name="Hogle S.L."/>
        </authorList>
    </citation>
    <scope>NUCLEOTIDE SEQUENCE [LARGE SCALE GENOMIC DNA]</scope>
    <source>
        <strain evidence="2 3">HAMBI_3031</strain>
    </source>
</reference>
<sequence length="172" mass="20065">MAQIVINAKERRQAFWKFLFFFIISVGIILLAVYFDTLVPTKENRMMREQLAKFKVREAAQERFTNSMIEARTLIDSLRKPGVNEAYINSQALEKIRELTALQYKDSSMYSRLNASVIDVFQRYQEAMSQVAKLGTMPEDFQKVKMEYENAQKELITCRQNLNNLLNPAGTY</sequence>
<dbReference type="Proteomes" id="UP001325680">
    <property type="component" value="Chromosome"/>
</dbReference>
<dbReference type="EMBL" id="CP139960">
    <property type="protein sequence ID" value="WQD40044.1"/>
    <property type="molecule type" value="Genomic_DNA"/>
</dbReference>
<keyword evidence="1" id="KW-0472">Membrane</keyword>